<dbReference type="SMART" id="SM00938">
    <property type="entry name" value="P-II"/>
    <property type="match status" value="1"/>
</dbReference>
<dbReference type="SUPFAM" id="SSF54913">
    <property type="entry name" value="GlnB-like"/>
    <property type="match status" value="1"/>
</dbReference>
<dbReference type="InterPro" id="IPR002187">
    <property type="entry name" value="N-reg_PII"/>
</dbReference>
<protein>
    <submittedName>
        <fullName evidence="1">Nitrogen regulatory protein P-II family</fullName>
    </submittedName>
</protein>
<dbReference type="Gene3D" id="3.30.70.120">
    <property type="match status" value="1"/>
</dbReference>
<dbReference type="Proteomes" id="UP000183945">
    <property type="component" value="Unassembled WGS sequence"/>
</dbReference>
<gene>
    <name evidence="1" type="ORF">SAMN05444483_10157</name>
</gene>
<evidence type="ECO:0000313" key="2">
    <source>
        <dbReference type="Proteomes" id="UP000183945"/>
    </source>
</evidence>
<dbReference type="PANTHER" id="PTHR30115:SF11">
    <property type="entry name" value="NITROGEN REGULATORY PROTEIN P-II HOMOLOG"/>
    <property type="match status" value="1"/>
</dbReference>
<dbReference type="EMBL" id="FQVT01000001">
    <property type="protein sequence ID" value="SHF42528.1"/>
    <property type="molecule type" value="Genomic_DNA"/>
</dbReference>
<dbReference type="RefSeq" id="WP_072875616.1">
    <property type="nucleotide sequence ID" value="NZ_FQVT01000001.1"/>
</dbReference>
<dbReference type="PROSITE" id="PS51343">
    <property type="entry name" value="PII_GLNB_DOM"/>
    <property type="match status" value="1"/>
</dbReference>
<sequence>MNEIKAFIRPERLSEVTLNLREENFCCFTVFQGEGVGDYTDSKTASPSLNFPFMHSKVIKMEIVCEKEDVDKIVNIIKVSARTGKSGDGLIYVSDVEQRIKIRTGEKESR</sequence>
<dbReference type="AlphaFoldDB" id="A0A1M5BJC0"/>
<dbReference type="GO" id="GO:0030234">
    <property type="term" value="F:enzyme regulator activity"/>
    <property type="evidence" value="ECO:0007669"/>
    <property type="project" value="InterPro"/>
</dbReference>
<accession>A0A1M5BJC0</accession>
<dbReference type="PANTHER" id="PTHR30115">
    <property type="entry name" value="NITROGEN REGULATORY PROTEIN P-II"/>
    <property type="match status" value="1"/>
</dbReference>
<name>A0A1M5BJC0_SALEC</name>
<dbReference type="GO" id="GO:0005829">
    <property type="term" value="C:cytosol"/>
    <property type="evidence" value="ECO:0007669"/>
    <property type="project" value="TreeGrafter"/>
</dbReference>
<organism evidence="1 2">
    <name type="scientific">Salegentibacter echinorum</name>
    <dbReference type="NCBI Taxonomy" id="1073325"/>
    <lineage>
        <taxon>Bacteria</taxon>
        <taxon>Pseudomonadati</taxon>
        <taxon>Bacteroidota</taxon>
        <taxon>Flavobacteriia</taxon>
        <taxon>Flavobacteriales</taxon>
        <taxon>Flavobacteriaceae</taxon>
        <taxon>Salegentibacter</taxon>
    </lineage>
</organism>
<dbReference type="PRINTS" id="PR00340">
    <property type="entry name" value="PIIGLNB"/>
</dbReference>
<dbReference type="OrthoDB" id="9802729at2"/>
<reference evidence="2" key="1">
    <citation type="submission" date="2016-11" db="EMBL/GenBank/DDBJ databases">
        <authorList>
            <person name="Varghese N."/>
            <person name="Submissions S."/>
        </authorList>
    </citation>
    <scope>NUCLEOTIDE SEQUENCE [LARGE SCALE GENOMIC DNA]</scope>
    <source>
        <strain evidence="2">DSM 24579</strain>
    </source>
</reference>
<dbReference type="InterPro" id="IPR011322">
    <property type="entry name" value="N-reg_PII-like_a/b"/>
</dbReference>
<keyword evidence="2" id="KW-1185">Reference proteome</keyword>
<proteinExistence type="predicted"/>
<dbReference type="STRING" id="1073325.SAMN05444483_10157"/>
<evidence type="ECO:0000313" key="1">
    <source>
        <dbReference type="EMBL" id="SHF42528.1"/>
    </source>
</evidence>
<dbReference type="GO" id="GO:0005524">
    <property type="term" value="F:ATP binding"/>
    <property type="evidence" value="ECO:0007669"/>
    <property type="project" value="TreeGrafter"/>
</dbReference>
<dbReference type="Pfam" id="PF00543">
    <property type="entry name" value="P-II"/>
    <property type="match status" value="1"/>
</dbReference>
<dbReference type="InterPro" id="IPR015867">
    <property type="entry name" value="N-reg_PII/ATP_PRibTrfase_C"/>
</dbReference>
<dbReference type="GO" id="GO:0006808">
    <property type="term" value="P:regulation of nitrogen utilization"/>
    <property type="evidence" value="ECO:0007669"/>
    <property type="project" value="InterPro"/>
</dbReference>